<evidence type="ECO:0000313" key="2">
    <source>
        <dbReference type="EMBL" id="KAG9450989.1"/>
    </source>
</evidence>
<reference evidence="2 3" key="1">
    <citation type="submission" date="2021-07" db="EMBL/GenBank/DDBJ databases">
        <title>The Aristolochia fimbriata genome: insights into angiosperm evolution, floral development and chemical biosynthesis.</title>
        <authorList>
            <person name="Jiao Y."/>
        </authorList>
    </citation>
    <scope>NUCLEOTIDE SEQUENCE [LARGE SCALE GENOMIC DNA]</scope>
    <source>
        <strain evidence="2">IBCAS-2021</strain>
        <tissue evidence="2">Leaf</tissue>
    </source>
</reference>
<proteinExistence type="predicted"/>
<organism evidence="2 3">
    <name type="scientific">Aristolochia fimbriata</name>
    <name type="common">White veined hardy Dutchman's pipe vine</name>
    <dbReference type="NCBI Taxonomy" id="158543"/>
    <lineage>
        <taxon>Eukaryota</taxon>
        <taxon>Viridiplantae</taxon>
        <taxon>Streptophyta</taxon>
        <taxon>Embryophyta</taxon>
        <taxon>Tracheophyta</taxon>
        <taxon>Spermatophyta</taxon>
        <taxon>Magnoliopsida</taxon>
        <taxon>Magnoliidae</taxon>
        <taxon>Piperales</taxon>
        <taxon>Aristolochiaceae</taxon>
        <taxon>Aristolochia</taxon>
    </lineage>
</organism>
<sequence>MGDSFGAVNRTSSGADMSIVTEENAKGAAGPRPDVGVEKPNAESTCSEWTNEKHSLYLNFIEASFVNQLYNHEYGSTESLGWYSGGKEAKGPTSSQSTASSCFSSGQFKVLRSGCWEKLNFEKACSLRDSKNGMLLANPWVQHFRPPSSNKVPEMVSIHLQENRCLVKKHKIPKCGVAKCSTVDPKDYDLNFVSKDSEVSDQNFADENCCCGEEQDETKSRKKRVRTTTADFSSNDQVVPSANSEAPENLPSRRKVDASCK</sequence>
<dbReference type="Proteomes" id="UP000825729">
    <property type="component" value="Unassembled WGS sequence"/>
</dbReference>
<feature type="compositionally biased region" description="Polar residues" evidence="1">
    <location>
        <begin position="230"/>
        <end position="246"/>
    </location>
</feature>
<feature type="region of interest" description="Disordered" evidence="1">
    <location>
        <begin position="23"/>
        <end position="44"/>
    </location>
</feature>
<gene>
    <name evidence="2" type="ORF">H6P81_010954</name>
</gene>
<dbReference type="PANTHER" id="PTHR33676">
    <property type="entry name" value="COLD REGULATED PROTEIN 27"/>
    <property type="match status" value="1"/>
</dbReference>
<dbReference type="EMBL" id="JAINDJ010000004">
    <property type="protein sequence ID" value="KAG9450989.1"/>
    <property type="molecule type" value="Genomic_DNA"/>
</dbReference>
<dbReference type="PANTHER" id="PTHR33676:SF3">
    <property type="entry name" value="COLD-REGULATED PROTEIN 27"/>
    <property type="match status" value="1"/>
</dbReference>
<keyword evidence="3" id="KW-1185">Reference proteome</keyword>
<accession>A0AAV7EQW5</accession>
<protein>
    <submittedName>
        <fullName evidence="2">Uncharacterized protein</fullName>
    </submittedName>
</protein>
<name>A0AAV7EQW5_ARIFI</name>
<comment type="caution">
    <text evidence="2">The sequence shown here is derived from an EMBL/GenBank/DDBJ whole genome shotgun (WGS) entry which is preliminary data.</text>
</comment>
<dbReference type="GO" id="GO:0042752">
    <property type="term" value="P:regulation of circadian rhythm"/>
    <property type="evidence" value="ECO:0007669"/>
    <property type="project" value="InterPro"/>
</dbReference>
<dbReference type="AlphaFoldDB" id="A0AAV7EQW5"/>
<evidence type="ECO:0000256" key="1">
    <source>
        <dbReference type="SAM" id="MobiDB-lite"/>
    </source>
</evidence>
<dbReference type="InterPro" id="IPR044678">
    <property type="entry name" value="COR27/28"/>
</dbReference>
<evidence type="ECO:0000313" key="3">
    <source>
        <dbReference type="Proteomes" id="UP000825729"/>
    </source>
</evidence>
<feature type="region of interest" description="Disordered" evidence="1">
    <location>
        <begin position="213"/>
        <end position="261"/>
    </location>
</feature>
<dbReference type="GO" id="GO:0009409">
    <property type="term" value="P:response to cold"/>
    <property type="evidence" value="ECO:0007669"/>
    <property type="project" value="InterPro"/>
</dbReference>